<dbReference type="Gene3D" id="1.10.10.60">
    <property type="entry name" value="Homeodomain-like"/>
    <property type="match status" value="1"/>
</dbReference>
<keyword evidence="2 5" id="KW-0238">DNA-binding</keyword>
<evidence type="ECO:0000256" key="3">
    <source>
        <dbReference type="ARBA" id="ARBA00023163"/>
    </source>
</evidence>
<organism evidence="5 6">
    <name type="scientific">Paractinoplanes atraurantiacus</name>
    <dbReference type="NCBI Taxonomy" id="1036182"/>
    <lineage>
        <taxon>Bacteria</taxon>
        <taxon>Bacillati</taxon>
        <taxon>Actinomycetota</taxon>
        <taxon>Actinomycetes</taxon>
        <taxon>Micromonosporales</taxon>
        <taxon>Micromonosporaceae</taxon>
        <taxon>Paractinoplanes</taxon>
    </lineage>
</organism>
<dbReference type="GO" id="GO:0003700">
    <property type="term" value="F:DNA-binding transcription factor activity"/>
    <property type="evidence" value="ECO:0007669"/>
    <property type="project" value="InterPro"/>
</dbReference>
<dbReference type="SMART" id="SM00342">
    <property type="entry name" value="HTH_ARAC"/>
    <property type="match status" value="1"/>
</dbReference>
<evidence type="ECO:0000313" key="6">
    <source>
        <dbReference type="Proteomes" id="UP000219612"/>
    </source>
</evidence>
<dbReference type="EMBL" id="OBDY01000006">
    <property type="protein sequence ID" value="SNY42180.1"/>
    <property type="molecule type" value="Genomic_DNA"/>
</dbReference>
<protein>
    <submittedName>
        <fullName evidence="5">AraC-type DNA-binding protein</fullName>
    </submittedName>
</protein>
<dbReference type="PANTHER" id="PTHR46796:SF15">
    <property type="entry name" value="BLL1074 PROTEIN"/>
    <property type="match status" value="1"/>
</dbReference>
<feature type="domain" description="HTH araC/xylS-type" evidence="4">
    <location>
        <begin position="159"/>
        <end position="258"/>
    </location>
</feature>
<dbReference type="Pfam" id="PF12833">
    <property type="entry name" value="HTH_18"/>
    <property type="match status" value="1"/>
</dbReference>
<dbReference type="PANTHER" id="PTHR46796">
    <property type="entry name" value="HTH-TYPE TRANSCRIPTIONAL ACTIVATOR RHAS-RELATED"/>
    <property type="match status" value="1"/>
</dbReference>
<dbReference type="InterPro" id="IPR050204">
    <property type="entry name" value="AraC_XylS_family_regulators"/>
</dbReference>
<accession>A0A285I2J9</accession>
<dbReference type="GO" id="GO:0043565">
    <property type="term" value="F:sequence-specific DNA binding"/>
    <property type="evidence" value="ECO:0007669"/>
    <property type="project" value="InterPro"/>
</dbReference>
<evidence type="ECO:0000313" key="5">
    <source>
        <dbReference type="EMBL" id="SNY42180.1"/>
    </source>
</evidence>
<dbReference type="Proteomes" id="UP000219612">
    <property type="component" value="Unassembled WGS sequence"/>
</dbReference>
<dbReference type="AlphaFoldDB" id="A0A285I2J9"/>
<dbReference type="PROSITE" id="PS01124">
    <property type="entry name" value="HTH_ARAC_FAMILY_2"/>
    <property type="match status" value="1"/>
</dbReference>
<gene>
    <name evidence="5" type="ORF">SAMN05421748_106256</name>
</gene>
<evidence type="ECO:0000256" key="1">
    <source>
        <dbReference type="ARBA" id="ARBA00023015"/>
    </source>
</evidence>
<keyword evidence="6" id="KW-1185">Reference proteome</keyword>
<evidence type="ECO:0000259" key="4">
    <source>
        <dbReference type="PROSITE" id="PS01124"/>
    </source>
</evidence>
<dbReference type="RefSeq" id="WP_143234679.1">
    <property type="nucleotide sequence ID" value="NZ_OBDY01000006.1"/>
</dbReference>
<sequence>MSAQVHSVPVDVPAAPCEVAVGRARPALRGLVTGYSGFRSGTGAPIAHRLLALPSTTLIIDFASPSGVVTGPRAQASTAGDTTWAQGVSVGLTPAGVVALFGVPMGDLAGVTVPLSELLGPNATELPGRLAAEPDWESRFDLLDLTLGALACRVESRVDPVVVQAWRRLQEDGAPRAGEVAAALGVTRRRLEREFRRDVGVSPGQVRRIARFQRAAGELGRGVELAVAAAGTGYVDQPHLSREVRALAGVTPAELQVLFLQAGAHLYKTGARPAT</sequence>
<name>A0A285I2J9_9ACTN</name>
<evidence type="ECO:0000256" key="2">
    <source>
        <dbReference type="ARBA" id="ARBA00023125"/>
    </source>
</evidence>
<proteinExistence type="predicted"/>
<keyword evidence="1" id="KW-0805">Transcription regulation</keyword>
<dbReference type="OrthoDB" id="2559672at2"/>
<reference evidence="5 6" key="1">
    <citation type="submission" date="2017-09" db="EMBL/GenBank/DDBJ databases">
        <authorList>
            <person name="Ehlers B."/>
            <person name="Leendertz F.H."/>
        </authorList>
    </citation>
    <scope>NUCLEOTIDE SEQUENCE [LARGE SCALE GENOMIC DNA]</scope>
    <source>
        <strain evidence="5 6">CGMCC 4.6857</strain>
    </source>
</reference>
<dbReference type="InterPro" id="IPR018060">
    <property type="entry name" value="HTH_AraC"/>
</dbReference>
<keyword evidence="3" id="KW-0804">Transcription</keyword>